<feature type="region of interest" description="Disordered" evidence="1">
    <location>
        <begin position="259"/>
        <end position="278"/>
    </location>
</feature>
<dbReference type="OrthoDB" id="273797at2759"/>
<feature type="compositionally biased region" description="Low complexity" evidence="1">
    <location>
        <begin position="1068"/>
        <end position="1078"/>
    </location>
</feature>
<evidence type="ECO:0000313" key="4">
    <source>
        <dbReference type="Proteomes" id="UP000674318"/>
    </source>
</evidence>
<gene>
    <name evidence="3" type="ORF">JKF63_07582</name>
</gene>
<feature type="transmembrane region" description="Helical" evidence="2">
    <location>
        <begin position="338"/>
        <end position="358"/>
    </location>
</feature>
<feature type="transmembrane region" description="Helical" evidence="2">
    <location>
        <begin position="756"/>
        <end position="779"/>
    </location>
</feature>
<accession>A0A836YJZ2</accession>
<dbReference type="RefSeq" id="XP_067759950.1">
    <property type="nucleotide sequence ID" value="XM_067903518.1"/>
</dbReference>
<name>A0A836YJZ2_9TRYP</name>
<keyword evidence="2" id="KW-0812">Transmembrane</keyword>
<keyword evidence="4" id="KW-1185">Reference proteome</keyword>
<proteinExistence type="predicted"/>
<keyword evidence="2" id="KW-0472">Membrane</keyword>
<dbReference type="AlphaFoldDB" id="A0A836YJZ2"/>
<organism evidence="3 4">
    <name type="scientific">Porcisia hertigi</name>
    <dbReference type="NCBI Taxonomy" id="2761500"/>
    <lineage>
        <taxon>Eukaryota</taxon>
        <taxon>Discoba</taxon>
        <taxon>Euglenozoa</taxon>
        <taxon>Kinetoplastea</taxon>
        <taxon>Metakinetoplastina</taxon>
        <taxon>Trypanosomatida</taxon>
        <taxon>Trypanosomatidae</taxon>
        <taxon>Leishmaniinae</taxon>
        <taxon>Porcisia</taxon>
    </lineage>
</organism>
<evidence type="ECO:0000256" key="2">
    <source>
        <dbReference type="SAM" id="Phobius"/>
    </source>
</evidence>
<feature type="transmembrane region" description="Helical" evidence="2">
    <location>
        <begin position="163"/>
        <end position="183"/>
    </location>
</feature>
<feature type="transmembrane region" description="Helical" evidence="2">
    <location>
        <begin position="723"/>
        <end position="744"/>
    </location>
</feature>
<dbReference type="GeneID" id="94293595"/>
<feature type="transmembrane region" description="Helical" evidence="2">
    <location>
        <begin position="894"/>
        <end position="914"/>
    </location>
</feature>
<comment type="caution">
    <text evidence="3">The sequence shown here is derived from an EMBL/GenBank/DDBJ whole genome shotgun (WGS) entry which is preliminary data.</text>
</comment>
<reference evidence="3 4" key="1">
    <citation type="submission" date="2021-02" db="EMBL/GenBank/DDBJ databases">
        <title>Porcisia hertigi Genome sequencing and assembly.</title>
        <authorList>
            <person name="Almutairi H."/>
            <person name="Gatherer D."/>
        </authorList>
    </citation>
    <scope>NUCLEOTIDE SEQUENCE [LARGE SCALE GENOMIC DNA]</scope>
    <source>
        <strain evidence="3 4">C119</strain>
    </source>
</reference>
<dbReference type="Proteomes" id="UP000674318">
    <property type="component" value="Chromosome 2"/>
</dbReference>
<feature type="region of interest" description="Disordered" evidence="1">
    <location>
        <begin position="1053"/>
        <end position="1094"/>
    </location>
</feature>
<keyword evidence="2" id="KW-1133">Transmembrane helix</keyword>
<dbReference type="EMBL" id="JAFJZO010000002">
    <property type="protein sequence ID" value="KAG5512117.1"/>
    <property type="molecule type" value="Genomic_DNA"/>
</dbReference>
<feature type="transmembrane region" description="Helical" evidence="2">
    <location>
        <begin position="920"/>
        <end position="938"/>
    </location>
</feature>
<protein>
    <submittedName>
        <fullName evidence="3">Uncharacterized protein</fullName>
    </submittedName>
</protein>
<feature type="transmembrane region" description="Helical" evidence="2">
    <location>
        <begin position="370"/>
        <end position="390"/>
    </location>
</feature>
<evidence type="ECO:0000313" key="3">
    <source>
        <dbReference type="EMBL" id="KAG5512117.1"/>
    </source>
</evidence>
<evidence type="ECO:0000256" key="1">
    <source>
        <dbReference type="SAM" id="MobiDB-lite"/>
    </source>
</evidence>
<sequence length="1134" mass="120887">MAPVLVWRRGGGVGHGQKGCCSQLLHRSVAITAVVVMIILEDVGFAAHAFNVCSAIGRCSECVYDQTDGLMPPPLMCGWCESTQTCKEVNSTVLSYYRATFPNSKVDGNGEETIEHTPAEIAAFRAQFCEDFRERSFNPVCPDMSCAASRTTNNIYICRASSITALVFGCILFALSMLMYVWMQTIRQLPWKYEPFISDLLAGRHRAPDVGGGSGPWEGNHDTHSTVAAPHIPALPAAQRPYNTAKPCRDREGVTEGFGERDGCGGGDGECRASDRESSSPAAWQSGQVAVPLQGTSFGAASTVTTTAVSGHCPICKCRQPVRLGPGDVCFWCNIARFAFVPFSLALLSSLIVIVLSFAVSLKPWFSDVYFAEVLIVAYVSLGSFLWYVVRYHRRVPLFFSEPEATCEASEADVLHTVQRQRPTLLSPSAAASAPPVTVATASTTVGCSTPSLQCPFEAKSRLLNDARRNMANTTYVALALRLCGRPLLDQFPELRRYHTQIESMRVAPATMSGGGTRVTAMPMPMTAAAAGAGAGAAMMDSGAPAISHSSEIMSNAVAAAGTPIQGNTTAGVSTASSIAAAAAASSNLFLPSQTTCLAQHPATYSMLSPLSAPTSDVGRIDMMSGKPMSTLFSDVRGATTAASASAPPPAASCSATAVLVSPRAALPERVARQKRGETAQLLNSDFLSPQYRKALKATLSTGEYITWCSKPQIRGVLMDNEWLLLGLLAGVLFGIWMLLLSSVSDRSYAVVRLSGSTAVAACGLVVMVGFAVLLIVVIRSCCRLYVLTNERLITLCEGLVELGVTSTDLSSVRFAALYGYRSIWSREPVMEFSWEVPASERKMPVIKSHKFSGIVNVHEFLYYFHLVAPQMPSHLQQISESTRTCRTEWRLHVVLSIGLFIASPIITVYPHAIPDFLAAYLYVVVLLLIYSTLLHGLRMQHMTCAPLSIAASWVPGRMWNEMNGEISQQPPPSLMAQSPSSYVMDTATPSSMCNTKGSQGFGKLHVPRSSLPTEPNSRGDLCVMDTECGGARGAASTVRVCCKASVLPSSRMRPLPSGPGGLKSDHSGGASSADAVANGTVVPESPTEKRCTTSTPMCSSVVVVNTATLVSSECGEGRLGQLQHGESAPPGAA</sequence>
<dbReference type="KEGG" id="phet:94293595"/>